<keyword evidence="10 11" id="KW-0238">DNA-binding</keyword>
<dbReference type="SUPFAM" id="SSF57716">
    <property type="entry name" value="Glucocorticoid receptor-like (DNA-binding domain)"/>
    <property type="match status" value="1"/>
</dbReference>
<dbReference type="Pfam" id="PF04068">
    <property type="entry name" value="Fer4_RLI"/>
    <property type="match status" value="1"/>
</dbReference>
<name>A0A8J5MSW6_HOMAM</name>
<dbReference type="PRINTS" id="PR00449">
    <property type="entry name" value="RASTRNSFRMNG"/>
</dbReference>
<evidence type="ECO:0000313" key="17">
    <source>
        <dbReference type="Proteomes" id="UP000747542"/>
    </source>
</evidence>
<dbReference type="GO" id="GO:0008270">
    <property type="term" value="F:zinc ion binding"/>
    <property type="evidence" value="ECO:0007669"/>
    <property type="project" value="UniProtKB-KW"/>
</dbReference>
<keyword evidence="8" id="KW-0862">Zinc</keyword>
<dbReference type="PROSITE" id="PS50950">
    <property type="entry name" value="ZF_THAP"/>
    <property type="match status" value="1"/>
</dbReference>
<keyword evidence="9" id="KW-0106">Calcium</keyword>
<feature type="domain" description="THAP-type" evidence="15">
    <location>
        <begin position="1072"/>
        <end position="1162"/>
    </location>
</feature>
<evidence type="ECO:0000256" key="1">
    <source>
        <dbReference type="ARBA" id="ARBA00022490"/>
    </source>
</evidence>
<evidence type="ECO:0000259" key="14">
    <source>
        <dbReference type="PROSITE" id="PS50222"/>
    </source>
</evidence>
<sequence length="1485" mass="165670">EALTMTEQCVGGAGVEEGVDFGEDTDSWEARARLWGELPLDPDEFERVFDSLDQDHNGFLSLEEFTDGFGSHLGLVVEFRAESSSSSGCEGEAEAQRQQEQEVKEGIISTQQLDTILNSLAGQDLDSNSAVVEAVWREVCGSGDGTQEDARLERLVAALLQELSRVRADHAHLEAALATKTDQYNQQVSQLYEELETQISGEETQATKEQNQRSARALALLEEEVAERERALQALEEEQQVLRQQLEQMAATEAVARQDNSYLSQHVDRLEEELATKDAVVQELTVALEALKKNTKNEKIRRVQQAFKVSEGIAMERESLVTQLDILRTINTQLRDEQDQASQPPSRCKESEGGGAPVPVSPATSPHSRSDSDSLVATTPTTAPLMDHTHTTTVTLPPRPPYILPVQDTYTSLNASHCLIHNIRRTTGSTVDDEVSQEPVLPPLIAPMETSLLQELLQHPPLCVSCGGTLPDNMGDTSDMAKASSPRLRQESMTQTSPIESLEDLPAKVLMSAEASPTKEQSTPPEEDVESSIVGSTNSVLTRYCQCSRVGSQPPSAPRHSSTVIIYHPGHYTATQISPLHHTHHTYHTRHSYHTYYTFKPKIEDIQTKVTRNASTQSTAILSIEIEGQLDTPQASHSNNGRDVEFVTNCCTSENSILEADQQDEVSQSTQDDLHSDTVMGQCEDLKEETTQDNVMGKLVNQVADDGLNVGQSVLPSSNITLESGLVADEVTKEQLEDKFSDNQETRQIIQRRYSKNTPTILVAPLCRRYPYGEDNDNKTSELRNKGERQDEQPSVSAIERDAILYCPSRMFKVVFIGDSGVGKTSFIHRATAKEFREDFGSTVGVDYRTLEVQVGSVLAVLQLWDTAGQERFRSITRQYYRDCCEASMSVYIHRKADGVVVVYDLTCEQSFLNVVDWITSVRYCIIYEVRPVICGTSQDTAGEEVLIALLGNKEDLQDGRCIDQDTADKLAKANNCFMFECSAATGSGVQDAMMHIASLLTNRQTHDIAPTSYVTLQEPLKKNKCCNFMSFLRQHLYLMAEVKQGLLTQRKRNLSELVTSLVPTNSTTTIMPSTCSVLGCLSQIRNRDHITSHRLPKDKELRRWIHLCQKKDFISSENARMCSLHFEASAFEENLKCKLLGVLVPRTYFVKIKNGAIPTLQLPLLAFFSSLRVVMNRPGRGPGRKGGREKGDNGKGNRGRKQRVGRRERFESGADSSSVASRQELEDEALFRLTLKDDNDEESGENEQVAEGRRNITDIDKKPQVEGRAEEEDNETDDSEYEAEYDVSDVNFPVAMWDLRHCDPKKCSGRKLVRHRMVKLLRLGQRFGGLVLTPVGNKCVSPEDISILLQHGIAVVDCSWARLSETPFNRMKATYPRLLPYLLACNPVNYGRPCKLSCVEAFAATMYICGQKEAASLYLSKFKWGKTFIKINVELLDKYAACSNSAEVVQAQNTYLQELEEESQKSKDEIDLPPSESEEEEESD</sequence>
<dbReference type="PROSITE" id="PS00018">
    <property type="entry name" value="EF_HAND_1"/>
    <property type="match status" value="1"/>
</dbReference>
<dbReference type="GO" id="GO:0003924">
    <property type="term" value="F:GTPase activity"/>
    <property type="evidence" value="ECO:0007669"/>
    <property type="project" value="InterPro"/>
</dbReference>
<dbReference type="PROSITE" id="PS51421">
    <property type="entry name" value="RAS"/>
    <property type="match status" value="1"/>
</dbReference>
<evidence type="ECO:0000256" key="9">
    <source>
        <dbReference type="ARBA" id="ARBA00022837"/>
    </source>
</evidence>
<reference evidence="16" key="1">
    <citation type="journal article" date="2021" name="Sci. Adv.">
        <title>The American lobster genome reveals insights on longevity, neural, and immune adaptations.</title>
        <authorList>
            <person name="Polinski J.M."/>
            <person name="Zimin A.V."/>
            <person name="Clark K.F."/>
            <person name="Kohn A.B."/>
            <person name="Sadowski N."/>
            <person name="Timp W."/>
            <person name="Ptitsyn A."/>
            <person name="Khanna P."/>
            <person name="Romanova D.Y."/>
            <person name="Williams P."/>
            <person name="Greenwood S.J."/>
            <person name="Moroz L.L."/>
            <person name="Walt D.R."/>
            <person name="Bodnar A.G."/>
        </authorList>
    </citation>
    <scope>NUCLEOTIDE SEQUENCE</scope>
    <source>
        <strain evidence="16">GMGI-L3</strain>
    </source>
</reference>
<dbReference type="PANTHER" id="PTHR20426">
    <property type="entry name" value="RIBOSOME BIOGENESIS PROTEIN TSR3 HOMOLOG"/>
    <property type="match status" value="1"/>
</dbReference>
<dbReference type="GO" id="GO:0005525">
    <property type="term" value="F:GTP binding"/>
    <property type="evidence" value="ECO:0007669"/>
    <property type="project" value="InterPro"/>
</dbReference>
<feature type="compositionally biased region" description="Polar residues" evidence="13">
    <location>
        <begin position="362"/>
        <end position="382"/>
    </location>
</feature>
<dbReference type="GO" id="GO:0005509">
    <property type="term" value="F:calcium ion binding"/>
    <property type="evidence" value="ECO:0007669"/>
    <property type="project" value="InterPro"/>
</dbReference>
<feature type="compositionally biased region" description="Basic and acidic residues" evidence="13">
    <location>
        <begin position="1251"/>
        <end position="1269"/>
    </location>
</feature>
<feature type="domain" description="EF-hand" evidence="14">
    <location>
        <begin position="40"/>
        <end position="75"/>
    </location>
</feature>
<dbReference type="PROSITE" id="PS51419">
    <property type="entry name" value="RAB"/>
    <property type="match status" value="1"/>
</dbReference>
<dbReference type="InterPro" id="IPR001806">
    <property type="entry name" value="Small_GTPase"/>
</dbReference>
<keyword evidence="1" id="KW-0963">Cytoplasm</keyword>
<dbReference type="InterPro" id="IPR022968">
    <property type="entry name" value="Tsr3-like"/>
</dbReference>
<feature type="region of interest" description="Disordered" evidence="13">
    <location>
        <begin position="477"/>
        <end position="500"/>
    </location>
</feature>
<dbReference type="SMART" id="SM00980">
    <property type="entry name" value="THAP"/>
    <property type="match status" value="1"/>
</dbReference>
<comment type="caution">
    <text evidence="16">The sequence shown here is derived from an EMBL/GenBank/DDBJ whole genome shotgun (WGS) entry which is preliminary data.</text>
</comment>
<dbReference type="Proteomes" id="UP000747542">
    <property type="component" value="Unassembled WGS sequence"/>
</dbReference>
<evidence type="ECO:0000256" key="3">
    <source>
        <dbReference type="ARBA" id="ARBA00022552"/>
    </source>
</evidence>
<dbReference type="SMART" id="SM00054">
    <property type="entry name" value="EFh"/>
    <property type="match status" value="1"/>
</dbReference>
<dbReference type="InterPro" id="IPR002048">
    <property type="entry name" value="EF_hand_dom"/>
</dbReference>
<keyword evidence="2" id="KW-0690">Ribosome biogenesis</keyword>
<feature type="region of interest" description="Disordered" evidence="13">
    <location>
        <begin position="1178"/>
        <end position="1284"/>
    </location>
</feature>
<dbReference type="SUPFAM" id="SSF47473">
    <property type="entry name" value="EF-hand"/>
    <property type="match status" value="1"/>
</dbReference>
<evidence type="ECO:0000256" key="8">
    <source>
        <dbReference type="ARBA" id="ARBA00022833"/>
    </source>
</evidence>
<evidence type="ECO:0000259" key="15">
    <source>
        <dbReference type="PROSITE" id="PS50950"/>
    </source>
</evidence>
<dbReference type="Pfam" id="PF00071">
    <property type="entry name" value="Ras"/>
    <property type="match status" value="1"/>
</dbReference>
<keyword evidence="5" id="KW-0949">S-adenosyl-L-methionine</keyword>
<feature type="region of interest" description="Disordered" evidence="13">
    <location>
        <begin position="773"/>
        <end position="795"/>
    </location>
</feature>
<dbReference type="CDD" id="cd00154">
    <property type="entry name" value="Rab"/>
    <property type="match status" value="1"/>
</dbReference>
<dbReference type="Pfam" id="PF04034">
    <property type="entry name" value="Ribo_biogen_C"/>
    <property type="match status" value="1"/>
</dbReference>
<keyword evidence="17" id="KW-1185">Reference proteome</keyword>
<dbReference type="EMBL" id="JAHLQT010028013">
    <property type="protein sequence ID" value="KAG7162199.1"/>
    <property type="molecule type" value="Genomic_DNA"/>
</dbReference>
<dbReference type="InterPro" id="IPR006612">
    <property type="entry name" value="THAP_Znf"/>
</dbReference>
<feature type="compositionally biased region" description="Basic and acidic residues" evidence="13">
    <location>
        <begin position="1187"/>
        <end position="1196"/>
    </location>
</feature>
<keyword evidence="3" id="KW-0698">rRNA processing</keyword>
<dbReference type="PROSITE" id="PS50222">
    <property type="entry name" value="EF_HAND_2"/>
    <property type="match status" value="1"/>
</dbReference>
<dbReference type="NCBIfam" id="NF002621">
    <property type="entry name" value="PRK02287.1"/>
    <property type="match status" value="1"/>
</dbReference>
<keyword evidence="4" id="KW-0808">Transferase</keyword>
<feature type="region of interest" description="Disordered" evidence="13">
    <location>
        <begin position="1460"/>
        <end position="1485"/>
    </location>
</feature>
<dbReference type="InterPro" id="IPR011992">
    <property type="entry name" value="EF-hand-dom_pair"/>
</dbReference>
<dbReference type="PROSITE" id="PS51420">
    <property type="entry name" value="RHO"/>
    <property type="match status" value="1"/>
</dbReference>
<dbReference type="PANTHER" id="PTHR20426:SF0">
    <property type="entry name" value="18S RRNA AMINOCARBOXYPROPYLTRANSFERASE"/>
    <property type="match status" value="1"/>
</dbReference>
<dbReference type="InterPro" id="IPR027417">
    <property type="entry name" value="P-loop_NTPase"/>
</dbReference>
<feature type="coiled-coil region" evidence="12">
    <location>
        <begin position="156"/>
        <end position="301"/>
    </location>
</feature>
<dbReference type="SUPFAM" id="SSF52540">
    <property type="entry name" value="P-loop containing nucleoside triphosphate hydrolases"/>
    <property type="match status" value="1"/>
</dbReference>
<dbReference type="Gene3D" id="1.10.238.10">
    <property type="entry name" value="EF-hand"/>
    <property type="match status" value="1"/>
</dbReference>
<dbReference type="SMART" id="SM00174">
    <property type="entry name" value="RHO"/>
    <property type="match status" value="1"/>
</dbReference>
<feature type="compositionally biased region" description="Basic and acidic residues" evidence="13">
    <location>
        <begin position="776"/>
        <end position="792"/>
    </location>
</feature>
<gene>
    <name evidence="16" type="primary">Tsr3-L</name>
    <name evidence="16" type="ORF">Hamer_G010872</name>
</gene>
<keyword evidence="12" id="KW-0175">Coiled coil</keyword>
<dbReference type="InterPro" id="IPR007209">
    <property type="entry name" value="RNaseL-inhib-like_metal-bd_dom"/>
</dbReference>
<evidence type="ECO:0000256" key="13">
    <source>
        <dbReference type="SAM" id="MobiDB-lite"/>
    </source>
</evidence>
<evidence type="ECO:0000256" key="4">
    <source>
        <dbReference type="ARBA" id="ARBA00022679"/>
    </source>
</evidence>
<dbReference type="InterPro" id="IPR007177">
    <property type="entry name" value="Tsr3_C"/>
</dbReference>
<dbReference type="Gene3D" id="3.40.50.300">
    <property type="entry name" value="P-loop containing nucleotide triphosphate hydrolases"/>
    <property type="match status" value="1"/>
</dbReference>
<dbReference type="Pfam" id="PF05485">
    <property type="entry name" value="THAP"/>
    <property type="match status" value="1"/>
</dbReference>
<dbReference type="FunFam" id="3.40.50.300:FF:001447">
    <property type="entry name" value="Ras-related protein Rab-1B"/>
    <property type="match status" value="1"/>
</dbReference>
<dbReference type="SMART" id="SM00692">
    <property type="entry name" value="DM3"/>
    <property type="match status" value="1"/>
</dbReference>
<dbReference type="GO" id="GO:0030490">
    <property type="term" value="P:maturation of SSU-rRNA"/>
    <property type="evidence" value="ECO:0007669"/>
    <property type="project" value="TreeGrafter"/>
</dbReference>
<feature type="region of interest" description="Disordered" evidence="13">
    <location>
        <begin position="335"/>
        <end position="396"/>
    </location>
</feature>
<keyword evidence="6" id="KW-0479">Metal-binding</keyword>
<evidence type="ECO:0000256" key="11">
    <source>
        <dbReference type="PROSITE-ProRule" id="PRU00309"/>
    </source>
</evidence>
<dbReference type="SMART" id="SM00173">
    <property type="entry name" value="RAS"/>
    <property type="match status" value="1"/>
</dbReference>
<evidence type="ECO:0000256" key="10">
    <source>
        <dbReference type="ARBA" id="ARBA00023125"/>
    </source>
</evidence>
<keyword evidence="7 11" id="KW-0863">Zinc-finger</keyword>
<evidence type="ECO:0000256" key="7">
    <source>
        <dbReference type="ARBA" id="ARBA00022771"/>
    </source>
</evidence>
<feature type="region of interest" description="Disordered" evidence="13">
    <location>
        <begin position="513"/>
        <end position="533"/>
    </location>
</feature>
<proteinExistence type="inferred from homology"/>
<dbReference type="InterPro" id="IPR018247">
    <property type="entry name" value="EF_Hand_1_Ca_BS"/>
</dbReference>
<dbReference type="SMART" id="SM00175">
    <property type="entry name" value="RAB"/>
    <property type="match status" value="1"/>
</dbReference>
<dbReference type="NCBIfam" id="TIGR00231">
    <property type="entry name" value="small_GTP"/>
    <property type="match status" value="1"/>
</dbReference>
<dbReference type="InterPro" id="IPR005225">
    <property type="entry name" value="Small_GTP-bd"/>
</dbReference>
<organism evidence="16 17">
    <name type="scientific">Homarus americanus</name>
    <name type="common">American lobster</name>
    <dbReference type="NCBI Taxonomy" id="6706"/>
    <lineage>
        <taxon>Eukaryota</taxon>
        <taxon>Metazoa</taxon>
        <taxon>Ecdysozoa</taxon>
        <taxon>Arthropoda</taxon>
        <taxon>Crustacea</taxon>
        <taxon>Multicrustacea</taxon>
        <taxon>Malacostraca</taxon>
        <taxon>Eumalacostraca</taxon>
        <taxon>Eucarida</taxon>
        <taxon>Decapoda</taxon>
        <taxon>Pleocyemata</taxon>
        <taxon>Astacidea</taxon>
        <taxon>Nephropoidea</taxon>
        <taxon>Nephropidae</taxon>
        <taxon>Homarus</taxon>
    </lineage>
</organism>
<dbReference type="GO" id="GO:0003677">
    <property type="term" value="F:DNA binding"/>
    <property type="evidence" value="ECO:0007669"/>
    <property type="project" value="UniProtKB-UniRule"/>
</dbReference>
<feature type="non-terminal residue" evidence="16">
    <location>
        <position position="1485"/>
    </location>
</feature>
<evidence type="ECO:0000256" key="6">
    <source>
        <dbReference type="ARBA" id="ARBA00022723"/>
    </source>
</evidence>
<evidence type="ECO:0000256" key="12">
    <source>
        <dbReference type="SAM" id="Coils"/>
    </source>
</evidence>
<dbReference type="GO" id="GO:0106388">
    <property type="term" value="F:rRNA small subunit aminocarboxypropyltransferase activity"/>
    <property type="evidence" value="ECO:0007669"/>
    <property type="project" value="InterPro"/>
</dbReference>
<dbReference type="HAMAP" id="MF_01116">
    <property type="entry name" value="TSR3"/>
    <property type="match status" value="1"/>
</dbReference>
<evidence type="ECO:0000313" key="16">
    <source>
        <dbReference type="EMBL" id="KAG7162199.1"/>
    </source>
</evidence>
<evidence type="ECO:0000256" key="2">
    <source>
        <dbReference type="ARBA" id="ARBA00022517"/>
    </source>
</evidence>
<accession>A0A8J5MSW6</accession>
<evidence type="ECO:0000256" key="5">
    <source>
        <dbReference type="ARBA" id="ARBA00022691"/>
    </source>
</evidence>
<protein>
    <submittedName>
        <fullName evidence="16">Ribosome biogenesis protein TSR3-like</fullName>
    </submittedName>
</protein>
<feature type="compositionally biased region" description="Acidic residues" evidence="13">
    <location>
        <begin position="1270"/>
        <end position="1284"/>
    </location>
</feature>